<proteinExistence type="inferred from homology"/>
<feature type="region of interest" description="Disordered" evidence="2">
    <location>
        <begin position="432"/>
        <end position="618"/>
    </location>
</feature>
<dbReference type="OrthoDB" id="21471at2759"/>
<dbReference type="GeneID" id="43591498"/>
<feature type="compositionally biased region" description="Low complexity" evidence="2">
    <location>
        <begin position="590"/>
        <end position="618"/>
    </location>
</feature>
<reference evidence="3" key="2">
    <citation type="submission" date="2024-01" db="EMBL/GenBank/DDBJ databases">
        <title>Comparative genomics of Cryptococcus and Kwoniella reveals pathogenesis evolution and contrasting modes of karyotype evolution via chromosome fusion or intercentromeric recombination.</title>
        <authorList>
            <person name="Coelho M.A."/>
            <person name="David-Palma M."/>
            <person name="Shea T."/>
            <person name="Bowers K."/>
            <person name="McGinley-Smith S."/>
            <person name="Mohammad A.W."/>
            <person name="Gnirke A."/>
            <person name="Yurkov A.M."/>
            <person name="Nowrousian M."/>
            <person name="Sun S."/>
            <person name="Cuomo C.A."/>
            <person name="Heitman J."/>
        </authorList>
    </citation>
    <scope>NUCLEOTIDE SEQUENCE</scope>
    <source>
        <strain evidence="3">CBS 12478</strain>
    </source>
</reference>
<feature type="compositionally biased region" description="Basic and acidic residues" evidence="2">
    <location>
        <begin position="155"/>
        <end position="165"/>
    </location>
</feature>
<feature type="compositionally biased region" description="Low complexity" evidence="2">
    <location>
        <begin position="445"/>
        <end position="454"/>
    </location>
</feature>
<dbReference type="CDD" id="cd24139">
    <property type="entry name" value="SIP5-like"/>
    <property type="match status" value="1"/>
</dbReference>
<feature type="region of interest" description="Disordered" evidence="2">
    <location>
        <begin position="630"/>
        <end position="703"/>
    </location>
</feature>
<dbReference type="KEGG" id="ksn:43591498"/>
<feature type="compositionally biased region" description="Polar residues" evidence="2">
    <location>
        <begin position="537"/>
        <end position="555"/>
    </location>
</feature>
<dbReference type="Proteomes" id="UP000322225">
    <property type="component" value="Chromosome 1"/>
</dbReference>
<keyword evidence="4" id="KW-1185">Reference proteome</keyword>
<feature type="region of interest" description="Disordered" evidence="2">
    <location>
        <begin position="381"/>
        <end position="412"/>
    </location>
</feature>
<dbReference type="InterPro" id="IPR039301">
    <property type="entry name" value="Sip5/DA2"/>
</dbReference>
<dbReference type="AlphaFoldDB" id="A0A5M6BRJ2"/>
<dbReference type="PANTHER" id="PTHR31315">
    <property type="entry name" value="PROTEIN SIP5"/>
    <property type="match status" value="1"/>
</dbReference>
<feature type="compositionally biased region" description="Basic and acidic residues" evidence="2">
    <location>
        <begin position="184"/>
        <end position="197"/>
    </location>
</feature>
<evidence type="ECO:0000313" key="3">
    <source>
        <dbReference type="EMBL" id="WWD15832.1"/>
    </source>
</evidence>
<name>A0A5M6BRJ2_9TREE</name>
<organism evidence="3 4">
    <name type="scientific">Kwoniella shandongensis</name>
    <dbReference type="NCBI Taxonomy" id="1734106"/>
    <lineage>
        <taxon>Eukaryota</taxon>
        <taxon>Fungi</taxon>
        <taxon>Dikarya</taxon>
        <taxon>Basidiomycota</taxon>
        <taxon>Agaricomycotina</taxon>
        <taxon>Tremellomycetes</taxon>
        <taxon>Tremellales</taxon>
        <taxon>Cryptococcaceae</taxon>
        <taxon>Kwoniella</taxon>
    </lineage>
</organism>
<feature type="compositionally biased region" description="Low complexity" evidence="2">
    <location>
        <begin position="652"/>
        <end position="669"/>
    </location>
</feature>
<dbReference type="EMBL" id="CP144051">
    <property type="protein sequence ID" value="WWD15832.1"/>
    <property type="molecule type" value="Genomic_DNA"/>
</dbReference>
<evidence type="ECO:0000313" key="4">
    <source>
        <dbReference type="Proteomes" id="UP000322225"/>
    </source>
</evidence>
<feature type="compositionally biased region" description="Low complexity" evidence="2">
    <location>
        <begin position="55"/>
        <end position="64"/>
    </location>
</feature>
<feature type="compositionally biased region" description="Low complexity" evidence="2">
    <location>
        <begin position="559"/>
        <end position="583"/>
    </location>
</feature>
<feature type="region of interest" description="Disordered" evidence="2">
    <location>
        <begin position="1"/>
        <end position="103"/>
    </location>
</feature>
<feature type="compositionally biased region" description="Polar residues" evidence="2">
    <location>
        <begin position="482"/>
        <end position="511"/>
    </location>
</feature>
<feature type="region of interest" description="Disordered" evidence="2">
    <location>
        <begin position="145"/>
        <end position="197"/>
    </location>
</feature>
<dbReference type="PANTHER" id="PTHR31315:SF1">
    <property type="entry name" value="PROTEIN SIP5"/>
    <property type="match status" value="1"/>
</dbReference>
<evidence type="ECO:0000256" key="2">
    <source>
        <dbReference type="SAM" id="MobiDB-lite"/>
    </source>
</evidence>
<reference evidence="3" key="1">
    <citation type="submission" date="2017-08" db="EMBL/GenBank/DDBJ databases">
        <authorList>
            <person name="Cuomo C."/>
            <person name="Billmyre B."/>
            <person name="Heitman J."/>
        </authorList>
    </citation>
    <scope>NUCLEOTIDE SEQUENCE</scope>
    <source>
        <strain evidence="3">CBS 12478</strain>
    </source>
</reference>
<dbReference type="GO" id="GO:0005737">
    <property type="term" value="C:cytoplasm"/>
    <property type="evidence" value="ECO:0007669"/>
    <property type="project" value="TreeGrafter"/>
</dbReference>
<accession>A0A5M6BRJ2</accession>
<feature type="compositionally biased region" description="Low complexity" evidence="2">
    <location>
        <begin position="512"/>
        <end position="536"/>
    </location>
</feature>
<feature type="compositionally biased region" description="Basic and acidic residues" evidence="2">
    <location>
        <begin position="432"/>
        <end position="444"/>
    </location>
</feature>
<dbReference type="RefSeq" id="XP_031858331.1">
    <property type="nucleotide sequence ID" value="XM_032007330.1"/>
</dbReference>
<sequence>MGNAPSSHATSGGQSSSTAQPNNNGSSRSRSTSAATSSQPIPTAAALGGSGGLGSSAFHSGLTPPTSPPSPPPPSTPTLLPFAGHLTPQNPHALSHPQAHDYSKSSVTRLILDGKLAPFYRGLEDFEEDWTEEDIWRALSETRDKDVEDGVENSYTERVKEEKEGGSGMSSVTKKIGIQRSKQNRREEEKEERERREKQVYLNSLECPICFLNYPPNINTSRCCQQPVCTECFVQIKRSEPTITHIESEPACCPFCMETDFGVIYERPITPLSSLSNTALGTTPDPDASGFSQALSLSSEADLDVGPGMNPKMKETVRRKSVSSKAAEVVTIDEIRPDWETKLNAVKAAAARRASRRIVMRQVGDRLIPIGFTSARAPGTADFSMSLPQMQNDDSGSGSPRRSGRRRESNRERELEELMIMEAMRLSLVDHEDHQRKLADERRNSTTSQISQSPSPNPGGSAGPSTTSLTPQPNNGPIIHTSYASNLGSRRTSSATQQDKPSGTSKLLSKINNVRARANSAASSRGSGSGDYRSVSFAANPTTGGSRSNISSSIPTPVGSASASTTAFGNGSGSGNAATTSTSEPRPARATPISTTFASTTTTTSSGGSGLSPTSPAPVAVAPVTTLASSVAVQPGSPPTSAGLPRLSLDMPALTPSSTTPATATPKTTQRAGAPPLNRMESEMSEATVTGQDTYAQLDSDEE</sequence>
<comment type="similarity">
    <text evidence="1">Belongs to the SIP5 family.</text>
</comment>
<feature type="compositionally biased region" description="Low complexity" evidence="2">
    <location>
        <begin position="1"/>
        <end position="38"/>
    </location>
</feature>
<protein>
    <submittedName>
        <fullName evidence="3">Uncharacterized protein</fullName>
    </submittedName>
</protein>
<gene>
    <name evidence="3" type="ORF">CI109_100256</name>
</gene>
<evidence type="ECO:0000256" key="1">
    <source>
        <dbReference type="ARBA" id="ARBA00010402"/>
    </source>
</evidence>
<feature type="compositionally biased region" description="Pro residues" evidence="2">
    <location>
        <begin position="65"/>
        <end position="76"/>
    </location>
</feature>
<feature type="compositionally biased region" description="Polar residues" evidence="2">
    <location>
        <begin position="685"/>
        <end position="697"/>
    </location>
</feature>